<evidence type="ECO:0000313" key="2">
    <source>
        <dbReference type="Proteomes" id="UP000279236"/>
    </source>
</evidence>
<dbReference type="Gene3D" id="3.30.70.100">
    <property type="match status" value="1"/>
</dbReference>
<dbReference type="InterPro" id="IPR011008">
    <property type="entry name" value="Dimeric_a/b-barrel"/>
</dbReference>
<proteinExistence type="predicted"/>
<name>A0A427Y015_9TREE</name>
<sequence>MSATELPFPELPRTNEGKRICQVIKVKPEALDEYKKVHAAVWPEVLGALRKSHVVDYSIHYLAELNLLIAHMRYIGNDYERDMATIGESEATRRWWKMTDGMQESMVPGATGSESGPGWWTSTEEVFRMEG</sequence>
<dbReference type="InterPro" id="IPR008000">
    <property type="entry name" value="Rham/fucose_mutarotase"/>
</dbReference>
<dbReference type="EMBL" id="RSCE01000003">
    <property type="protein sequence ID" value="RSH84431.1"/>
    <property type="molecule type" value="Genomic_DNA"/>
</dbReference>
<reference evidence="1 2" key="1">
    <citation type="submission" date="2018-11" db="EMBL/GenBank/DDBJ databases">
        <title>Genome sequence of Apiotrichum porosum DSM 27194.</title>
        <authorList>
            <person name="Aliyu H."/>
            <person name="Gorte O."/>
            <person name="Ochsenreither K."/>
        </authorList>
    </citation>
    <scope>NUCLEOTIDE SEQUENCE [LARGE SCALE GENOMIC DNA]</scope>
    <source>
        <strain evidence="1 2">DSM 27194</strain>
    </source>
</reference>
<dbReference type="SUPFAM" id="SSF54909">
    <property type="entry name" value="Dimeric alpha+beta barrel"/>
    <property type="match status" value="1"/>
</dbReference>
<dbReference type="GO" id="GO:0016857">
    <property type="term" value="F:racemase and epimerase activity, acting on carbohydrates and derivatives"/>
    <property type="evidence" value="ECO:0007669"/>
    <property type="project" value="InterPro"/>
</dbReference>
<dbReference type="RefSeq" id="XP_028477879.1">
    <property type="nucleotide sequence ID" value="XM_028621427.1"/>
</dbReference>
<keyword evidence="2" id="KW-1185">Reference proteome</keyword>
<protein>
    <recommendedName>
        <fullName evidence="3">Rhamnose mutarotase</fullName>
    </recommendedName>
</protein>
<evidence type="ECO:0008006" key="3">
    <source>
        <dbReference type="Google" id="ProtNLM"/>
    </source>
</evidence>
<dbReference type="PANTHER" id="PTHR34389">
    <property type="entry name" value="L-RHAMNOSE MUTAROTASE"/>
    <property type="match status" value="1"/>
</dbReference>
<accession>A0A427Y015</accession>
<dbReference type="STRING" id="105984.A0A427Y015"/>
<comment type="caution">
    <text evidence="1">The sequence shown here is derived from an EMBL/GenBank/DDBJ whole genome shotgun (WGS) entry which is preliminary data.</text>
</comment>
<dbReference type="AlphaFoldDB" id="A0A427Y015"/>
<dbReference type="GeneID" id="39590495"/>
<gene>
    <name evidence="1" type="ORF">EHS24_005952</name>
</gene>
<dbReference type="Pfam" id="PF05336">
    <property type="entry name" value="rhaM"/>
    <property type="match status" value="1"/>
</dbReference>
<organism evidence="1 2">
    <name type="scientific">Apiotrichum porosum</name>
    <dbReference type="NCBI Taxonomy" id="105984"/>
    <lineage>
        <taxon>Eukaryota</taxon>
        <taxon>Fungi</taxon>
        <taxon>Dikarya</taxon>
        <taxon>Basidiomycota</taxon>
        <taxon>Agaricomycotina</taxon>
        <taxon>Tremellomycetes</taxon>
        <taxon>Trichosporonales</taxon>
        <taxon>Trichosporonaceae</taxon>
        <taxon>Apiotrichum</taxon>
    </lineage>
</organism>
<dbReference type="PANTHER" id="PTHR34389:SF2">
    <property type="entry name" value="L-RHAMNOSE MUTAROTASE"/>
    <property type="match status" value="1"/>
</dbReference>
<evidence type="ECO:0000313" key="1">
    <source>
        <dbReference type="EMBL" id="RSH84431.1"/>
    </source>
</evidence>
<dbReference type="OrthoDB" id="9981546at2759"/>
<dbReference type="Proteomes" id="UP000279236">
    <property type="component" value="Unassembled WGS sequence"/>
</dbReference>